<sequence>MRFRADYLQQRQVIAEMKMLIPTTTADKAG</sequence>
<proteinExistence type="predicted"/>
<evidence type="ECO:0000313" key="1">
    <source>
        <dbReference type="EMBL" id="BAX63400.1"/>
    </source>
</evidence>
<dbReference type="AlphaFoldDB" id="A0A1Y1BTV7"/>
<gene>
    <name evidence="1" type="ORF">BSFP_062730</name>
</gene>
<organism evidence="1 2">
    <name type="scientific">Burkholderia stabilis</name>
    <dbReference type="NCBI Taxonomy" id="95485"/>
    <lineage>
        <taxon>Bacteria</taxon>
        <taxon>Pseudomonadati</taxon>
        <taxon>Pseudomonadota</taxon>
        <taxon>Betaproteobacteria</taxon>
        <taxon>Burkholderiales</taxon>
        <taxon>Burkholderiaceae</taxon>
        <taxon>Burkholderia</taxon>
        <taxon>Burkholderia cepacia complex</taxon>
    </lineage>
</organism>
<dbReference type="Proteomes" id="UP000218432">
    <property type="component" value="Chromosome 3"/>
</dbReference>
<accession>A0A1Y1BTV7</accession>
<protein>
    <submittedName>
        <fullName evidence="1">Uncharacterized protein</fullName>
    </submittedName>
</protein>
<reference evidence="1 2" key="1">
    <citation type="journal article" date="2017" name="Genome Announc.">
        <title>Complete Genome Sequence of Burkholderia stabilis FERMP-21014.</title>
        <authorList>
            <person name="Konishi K."/>
            <person name="Kumagai T."/>
            <person name="Sakasegawa S."/>
            <person name="Tamura T."/>
        </authorList>
    </citation>
    <scope>NUCLEOTIDE SEQUENCE [LARGE SCALE GENOMIC DNA]</scope>
    <source>
        <strain evidence="1 2">FERMP-21014</strain>
    </source>
</reference>
<evidence type="ECO:0000313" key="2">
    <source>
        <dbReference type="Proteomes" id="UP000218432"/>
    </source>
</evidence>
<dbReference type="EMBL" id="AP018113">
    <property type="protein sequence ID" value="BAX63400.1"/>
    <property type="molecule type" value="Genomic_DNA"/>
</dbReference>
<name>A0A1Y1BTV7_9BURK</name>